<protein>
    <submittedName>
        <fullName evidence="2">ComE operon protein 1</fullName>
    </submittedName>
</protein>
<reference evidence="2 3" key="1">
    <citation type="submission" date="2019-02" db="EMBL/GenBank/DDBJ databases">
        <title>Deep-cultivation of Planctomycetes and their phenomic and genomic characterization uncovers novel biology.</title>
        <authorList>
            <person name="Wiegand S."/>
            <person name="Jogler M."/>
            <person name="Boedeker C."/>
            <person name="Pinto D."/>
            <person name="Vollmers J."/>
            <person name="Rivas-Marin E."/>
            <person name="Kohn T."/>
            <person name="Peeters S.H."/>
            <person name="Heuer A."/>
            <person name="Rast P."/>
            <person name="Oberbeckmann S."/>
            <person name="Bunk B."/>
            <person name="Jeske O."/>
            <person name="Meyerdierks A."/>
            <person name="Storesund J.E."/>
            <person name="Kallscheuer N."/>
            <person name="Luecker S."/>
            <person name="Lage O.M."/>
            <person name="Pohl T."/>
            <person name="Merkel B.J."/>
            <person name="Hornburger P."/>
            <person name="Mueller R.-W."/>
            <person name="Bruemmer F."/>
            <person name="Labrenz M."/>
            <person name="Spormann A.M."/>
            <person name="Op den Camp H."/>
            <person name="Overmann J."/>
            <person name="Amann R."/>
            <person name="Jetten M.S.M."/>
            <person name="Mascher T."/>
            <person name="Medema M.H."/>
            <person name="Devos D.P."/>
            <person name="Kaster A.-K."/>
            <person name="Ovreas L."/>
            <person name="Rohde M."/>
            <person name="Galperin M.Y."/>
            <person name="Jogler C."/>
        </authorList>
    </citation>
    <scope>NUCLEOTIDE SEQUENCE [LARGE SCALE GENOMIC DNA]</scope>
    <source>
        <strain evidence="2 3">I41</strain>
    </source>
</reference>
<organism evidence="2 3">
    <name type="scientific">Lacipirellula limnantheis</name>
    <dbReference type="NCBI Taxonomy" id="2528024"/>
    <lineage>
        <taxon>Bacteria</taxon>
        <taxon>Pseudomonadati</taxon>
        <taxon>Planctomycetota</taxon>
        <taxon>Planctomycetia</taxon>
        <taxon>Pirellulales</taxon>
        <taxon>Lacipirellulaceae</taxon>
        <taxon>Lacipirellula</taxon>
    </lineage>
</organism>
<feature type="domain" description="Helix-hairpin-helix DNA-binding motif class 1" evidence="1">
    <location>
        <begin position="100"/>
        <end position="119"/>
    </location>
</feature>
<dbReference type="GO" id="GO:0003677">
    <property type="term" value="F:DNA binding"/>
    <property type="evidence" value="ECO:0007669"/>
    <property type="project" value="InterPro"/>
</dbReference>
<dbReference type="PANTHER" id="PTHR21180:SF32">
    <property type="entry name" value="ENDONUCLEASE_EXONUCLEASE_PHOSPHATASE FAMILY DOMAIN-CONTAINING PROTEIN 1"/>
    <property type="match status" value="1"/>
</dbReference>
<proteinExistence type="predicted"/>
<dbReference type="OrthoDB" id="9790239at2"/>
<dbReference type="Gene3D" id="1.10.150.320">
    <property type="entry name" value="Photosystem II 12 kDa extrinsic protein"/>
    <property type="match status" value="1"/>
</dbReference>
<feature type="domain" description="Helix-hairpin-helix DNA-binding motif class 1" evidence="1">
    <location>
        <begin position="70"/>
        <end position="89"/>
    </location>
</feature>
<dbReference type="KEGG" id="llh:I41_39770"/>
<gene>
    <name evidence="2" type="primary">comEA</name>
    <name evidence="2" type="ORF">I41_39770</name>
</gene>
<name>A0A517U2B9_9BACT</name>
<keyword evidence="3" id="KW-1185">Reference proteome</keyword>
<dbReference type="GO" id="GO:0006281">
    <property type="term" value="P:DNA repair"/>
    <property type="evidence" value="ECO:0007669"/>
    <property type="project" value="InterPro"/>
</dbReference>
<evidence type="ECO:0000313" key="3">
    <source>
        <dbReference type="Proteomes" id="UP000317909"/>
    </source>
</evidence>
<dbReference type="SUPFAM" id="SSF47781">
    <property type="entry name" value="RuvA domain 2-like"/>
    <property type="match status" value="1"/>
</dbReference>
<evidence type="ECO:0000313" key="2">
    <source>
        <dbReference type="EMBL" id="QDT74775.1"/>
    </source>
</evidence>
<dbReference type="RefSeq" id="WP_145434505.1">
    <property type="nucleotide sequence ID" value="NZ_CP036339.1"/>
</dbReference>
<dbReference type="InterPro" id="IPR051675">
    <property type="entry name" value="Endo/Exo/Phosphatase_dom_1"/>
</dbReference>
<dbReference type="PANTHER" id="PTHR21180">
    <property type="entry name" value="ENDONUCLEASE/EXONUCLEASE/PHOSPHATASE FAMILY DOMAIN-CONTAINING PROTEIN 1"/>
    <property type="match status" value="1"/>
</dbReference>
<dbReference type="Pfam" id="PF12836">
    <property type="entry name" value="HHH_3"/>
    <property type="match status" value="1"/>
</dbReference>
<evidence type="ECO:0000259" key="1">
    <source>
        <dbReference type="SMART" id="SM00278"/>
    </source>
</evidence>
<dbReference type="InterPro" id="IPR010994">
    <property type="entry name" value="RuvA_2-like"/>
</dbReference>
<dbReference type="SMART" id="SM00278">
    <property type="entry name" value="HhH1"/>
    <property type="match status" value="2"/>
</dbReference>
<dbReference type="EMBL" id="CP036339">
    <property type="protein sequence ID" value="QDT74775.1"/>
    <property type="molecule type" value="Genomic_DNA"/>
</dbReference>
<accession>A0A517U2B9</accession>
<sequence length="132" mass="14642">MPSPPPPTPSGALIRPRERRTVTVLTAGVLALMAAGWWRHSSNERGTIDIDRAAPLTAKFQVNVNKADWPELMQLPGVGRTLAERIMAEREERGAFHSVEELTRVDGIGPRTIDRIRPYLLPIADEAEVANR</sequence>
<dbReference type="AlphaFoldDB" id="A0A517U2B9"/>
<dbReference type="Proteomes" id="UP000317909">
    <property type="component" value="Chromosome"/>
</dbReference>
<dbReference type="InterPro" id="IPR003583">
    <property type="entry name" value="Hlx-hairpin-Hlx_DNA-bd_motif"/>
</dbReference>